<name>A0A9Q0AZ12_9PEZI</name>
<dbReference type="AlphaFoldDB" id="A0A9Q0AZ12"/>
<reference evidence="1" key="1">
    <citation type="submission" date="2019-01" db="EMBL/GenBank/DDBJ databases">
        <title>Colletotrichum abscissum LGMF1257.</title>
        <authorList>
            <person name="Baroncelli R."/>
        </authorList>
    </citation>
    <scope>NUCLEOTIDE SEQUENCE</scope>
    <source>
        <strain evidence="1">Ca142</strain>
    </source>
</reference>
<accession>A0A9Q0AZ12</accession>
<comment type="caution">
    <text evidence="1">The sequence shown here is derived from an EMBL/GenBank/DDBJ whole genome shotgun (WGS) entry which is preliminary data.</text>
</comment>
<organism evidence="1 2">
    <name type="scientific">Colletotrichum abscissum</name>
    <dbReference type="NCBI Taxonomy" id="1671311"/>
    <lineage>
        <taxon>Eukaryota</taxon>
        <taxon>Fungi</taxon>
        <taxon>Dikarya</taxon>
        <taxon>Ascomycota</taxon>
        <taxon>Pezizomycotina</taxon>
        <taxon>Sordariomycetes</taxon>
        <taxon>Hypocreomycetidae</taxon>
        <taxon>Glomerellales</taxon>
        <taxon>Glomerellaceae</taxon>
        <taxon>Colletotrichum</taxon>
        <taxon>Colletotrichum acutatum species complex</taxon>
    </lineage>
</organism>
<dbReference type="EMBL" id="SDAQ01000130">
    <property type="protein sequence ID" value="KAI3535779.1"/>
    <property type="molecule type" value="Genomic_DNA"/>
</dbReference>
<keyword evidence="2" id="KW-1185">Reference proteome</keyword>
<gene>
    <name evidence="1" type="ORF">CABS02_12825</name>
</gene>
<evidence type="ECO:0000313" key="1">
    <source>
        <dbReference type="EMBL" id="KAI3535779.1"/>
    </source>
</evidence>
<dbReference type="OrthoDB" id="10292502at2759"/>
<protein>
    <submittedName>
        <fullName evidence="1">Uncharacterized protein</fullName>
    </submittedName>
</protein>
<dbReference type="Proteomes" id="UP001056436">
    <property type="component" value="Unassembled WGS sequence"/>
</dbReference>
<sequence length="181" mass="20483">MAIVPRQPISSYELPTEARSGFTKTRHDGLALSHLAATPNLFYLLISSSANHATRMDTSTGQVDRLVFPRPETLRFLVSRLVACHIHFLRKMARYSARPQLRPRPWPPNSKCAIIISPKIGRDEEEHVRNHLSDTENLMQRGPITHWNDSDARSTAPNSLFAAIRLHLPPTEFRSLSLQSS</sequence>
<evidence type="ECO:0000313" key="2">
    <source>
        <dbReference type="Proteomes" id="UP001056436"/>
    </source>
</evidence>
<proteinExistence type="predicted"/>